<sequence>MENFPVEILYRIFDNLDSETILLSIRPVCRLFRAVVNTYNRYIYNFESISKSNFYLQCRLIRPENVISLILSNNEHIPDQISLFMSSIRLRQMTRLQSITFIGINELQLNNIFKRTNLNFLTSFTLHIEKYDDRRKKTTLNFLSSIMAQSNLRKVELNIRNDRISEIPWPLHCRIEHLIIHENITFDNLCRILSSAPQLHKLILKQDLPTMIDHRKLTSTFPQITSLTIEQLDVAIDRLESFLMLTPSLIYLKLIGKECVTDGKRWEQFIQINLPHLDKFQFFMDVKKPIAQTREDLQIILDSFQSSFWTKYKKWFIAGVFNINRPHNIQLYTIPICKSTLKYELDSEKIFVYTSLDISPLLTENINELNLSLKMQIHDNNIPKQLLLQINPLFPKVTKLQIEFEYKPSLKSMEYFRSLIDVSQLVEVTLTKHYFNKSDEILLCEIVHFIERSPNLTSLTIHSSYCRYEMYPFLDNICSIIPRQIKYLQLAVNKLDQIKMILDRCQYLSIVKFETTRLKLSAEIIHWFTENTIDSTVTRQNGCNVIWIGKRKSPMIFKHKRIKLSDD</sequence>
<dbReference type="Proteomes" id="UP000663868">
    <property type="component" value="Unassembled WGS sequence"/>
</dbReference>
<evidence type="ECO:0000313" key="3">
    <source>
        <dbReference type="Proteomes" id="UP000663868"/>
    </source>
</evidence>
<dbReference type="SUPFAM" id="SSF52047">
    <property type="entry name" value="RNI-like"/>
    <property type="match status" value="1"/>
</dbReference>
<dbReference type="Pfam" id="PF00646">
    <property type="entry name" value="F-box"/>
    <property type="match status" value="1"/>
</dbReference>
<protein>
    <recommendedName>
        <fullName evidence="1">F-box domain-containing protein</fullName>
    </recommendedName>
</protein>
<dbReference type="SUPFAM" id="SSF81383">
    <property type="entry name" value="F-box domain"/>
    <property type="match status" value="1"/>
</dbReference>
<gene>
    <name evidence="2" type="ORF">KXQ929_LOCUS31524</name>
</gene>
<accession>A0A819RPY3</accession>
<name>A0A819RPY3_9BILA</name>
<proteinExistence type="predicted"/>
<reference evidence="2" key="1">
    <citation type="submission" date="2021-02" db="EMBL/GenBank/DDBJ databases">
        <authorList>
            <person name="Nowell W R."/>
        </authorList>
    </citation>
    <scope>NUCLEOTIDE SEQUENCE</scope>
</reference>
<dbReference type="PROSITE" id="PS50181">
    <property type="entry name" value="FBOX"/>
    <property type="match status" value="1"/>
</dbReference>
<feature type="domain" description="F-box" evidence="1">
    <location>
        <begin position="1"/>
        <end position="46"/>
    </location>
</feature>
<comment type="caution">
    <text evidence="2">The sequence shown here is derived from an EMBL/GenBank/DDBJ whole genome shotgun (WGS) entry which is preliminary data.</text>
</comment>
<dbReference type="EMBL" id="CAJOBB010003632">
    <property type="protein sequence ID" value="CAF4050850.1"/>
    <property type="molecule type" value="Genomic_DNA"/>
</dbReference>
<dbReference type="AlphaFoldDB" id="A0A819RPY3"/>
<evidence type="ECO:0000259" key="1">
    <source>
        <dbReference type="PROSITE" id="PS50181"/>
    </source>
</evidence>
<evidence type="ECO:0000313" key="2">
    <source>
        <dbReference type="EMBL" id="CAF4050850.1"/>
    </source>
</evidence>
<organism evidence="2 3">
    <name type="scientific">Adineta steineri</name>
    <dbReference type="NCBI Taxonomy" id="433720"/>
    <lineage>
        <taxon>Eukaryota</taxon>
        <taxon>Metazoa</taxon>
        <taxon>Spiralia</taxon>
        <taxon>Gnathifera</taxon>
        <taxon>Rotifera</taxon>
        <taxon>Eurotatoria</taxon>
        <taxon>Bdelloidea</taxon>
        <taxon>Adinetida</taxon>
        <taxon>Adinetidae</taxon>
        <taxon>Adineta</taxon>
    </lineage>
</organism>
<dbReference type="InterPro" id="IPR001810">
    <property type="entry name" value="F-box_dom"/>
</dbReference>
<dbReference type="InterPro" id="IPR036047">
    <property type="entry name" value="F-box-like_dom_sf"/>
</dbReference>
<dbReference type="Gene3D" id="1.20.1280.50">
    <property type="match status" value="1"/>
</dbReference>